<reference evidence="1 2" key="1">
    <citation type="submission" date="2016-01" db="EMBL/GenBank/DDBJ databases">
        <authorList>
            <person name="Oliw E.H."/>
        </authorList>
    </citation>
    <scope>NUCLEOTIDE SEQUENCE [LARGE SCALE GENOMIC DNA]</scope>
    <source>
        <strain evidence="1 2">KA00635</strain>
    </source>
</reference>
<dbReference type="GO" id="GO:0003700">
    <property type="term" value="F:DNA-binding transcription factor activity"/>
    <property type="evidence" value="ECO:0007669"/>
    <property type="project" value="InterPro"/>
</dbReference>
<organism evidence="1 2">
    <name type="scientific">Aerococcus christensenii</name>
    <dbReference type="NCBI Taxonomy" id="87541"/>
    <lineage>
        <taxon>Bacteria</taxon>
        <taxon>Bacillati</taxon>
        <taxon>Bacillota</taxon>
        <taxon>Bacilli</taxon>
        <taxon>Lactobacillales</taxon>
        <taxon>Aerococcaceae</taxon>
        <taxon>Aerococcus</taxon>
    </lineage>
</organism>
<dbReference type="InterPro" id="IPR014284">
    <property type="entry name" value="RNA_pol_sigma-70_dom"/>
</dbReference>
<dbReference type="EMBL" id="LSCQ01000075">
    <property type="protein sequence ID" value="KXB34493.1"/>
    <property type="molecule type" value="Genomic_DNA"/>
</dbReference>
<dbReference type="STRING" id="87541.AWM71_05690"/>
<evidence type="ECO:0000313" key="1">
    <source>
        <dbReference type="EMBL" id="KXB34493.1"/>
    </source>
</evidence>
<evidence type="ECO:0000313" key="2">
    <source>
        <dbReference type="Proteomes" id="UP000070422"/>
    </source>
</evidence>
<dbReference type="AlphaFoldDB" id="A0A133XU84"/>
<accession>A0A133XU84</accession>
<dbReference type="NCBIfam" id="TIGR02937">
    <property type="entry name" value="sigma70-ECF"/>
    <property type="match status" value="1"/>
</dbReference>
<comment type="caution">
    <text evidence="1">The sequence shown here is derived from an EMBL/GenBank/DDBJ whole genome shotgun (WGS) entry which is preliminary data.</text>
</comment>
<sequence length="243" mass="29362">MTKGVVRSFLLIKGGFPLIPYHIKEAFEMERKFQGEDVKWKEEWLDGEGDHEEWRDLTGEEREIFILKKFEGIPRKVLARYSHKISRADYDDYLQELRLKLWFLVKKFDGDCLGEDKPRFISYATQGLQWKMIELLRKQGREQKRCICVDWQEDMDSWALENLPWRDPGMSSEERERIEREYLMLASEVLSTSDWEIFRALFQKRALVTELARERGITRQAMYKRVKRIYQSLKEVLKFLFED</sequence>
<dbReference type="PATRIC" id="fig|87541.4.peg.1384"/>
<dbReference type="GO" id="GO:0006352">
    <property type="term" value="P:DNA-templated transcription initiation"/>
    <property type="evidence" value="ECO:0007669"/>
    <property type="project" value="InterPro"/>
</dbReference>
<dbReference type="Proteomes" id="UP000070422">
    <property type="component" value="Unassembled WGS sequence"/>
</dbReference>
<gene>
    <name evidence="1" type="ORF">HMPREF3187_01400</name>
</gene>
<protein>
    <submittedName>
        <fullName evidence="1">RNA polymerase sigma factor, sigma-70 family</fullName>
    </submittedName>
</protein>
<proteinExistence type="predicted"/>
<name>A0A133XU84_9LACT</name>